<protein>
    <submittedName>
        <fullName evidence="2">Uncharacterized protein</fullName>
    </submittedName>
</protein>
<dbReference type="OrthoDB" id="5432367at2"/>
<proteinExistence type="predicted"/>
<keyword evidence="1" id="KW-0472">Membrane</keyword>
<sequence>MIEPDEIKKLDSGFSLILIIWGAIFASLGVYLGVSLFIADTLTAAVGDKFPLVTLRYALFGISAATLVAVHFLRGFMLGHPGAVKNLRSMPSAQHPAVARYSVIVIVTSALLESIGIYGLVLFLLAKDALSFYQLLGVAAVAMLVYRPKKEELLALARRMDTMG</sequence>
<feature type="transmembrane region" description="Helical" evidence="1">
    <location>
        <begin position="58"/>
        <end position="77"/>
    </location>
</feature>
<feature type="transmembrane region" description="Helical" evidence="1">
    <location>
        <begin position="130"/>
        <end position="146"/>
    </location>
</feature>
<reference evidence="2 3" key="1">
    <citation type="submission" date="2016-10" db="EMBL/GenBank/DDBJ databases">
        <authorList>
            <person name="de Groot N.N."/>
        </authorList>
    </citation>
    <scope>NUCLEOTIDE SEQUENCE [LARGE SCALE GENOMIC DNA]</scope>
    <source>
        <strain evidence="2 3">AA1</strain>
    </source>
</reference>
<gene>
    <name evidence="2" type="ORF">SAMN05216233_11659</name>
</gene>
<dbReference type="Proteomes" id="UP000198870">
    <property type="component" value="Unassembled WGS sequence"/>
</dbReference>
<feature type="transmembrane region" description="Helical" evidence="1">
    <location>
        <begin position="12"/>
        <end position="38"/>
    </location>
</feature>
<evidence type="ECO:0000313" key="2">
    <source>
        <dbReference type="EMBL" id="SCY68432.1"/>
    </source>
</evidence>
<dbReference type="EMBL" id="FMUX01000016">
    <property type="protein sequence ID" value="SCY68432.1"/>
    <property type="molecule type" value="Genomic_DNA"/>
</dbReference>
<dbReference type="AlphaFoldDB" id="A0A1G5HX96"/>
<evidence type="ECO:0000256" key="1">
    <source>
        <dbReference type="SAM" id="Phobius"/>
    </source>
</evidence>
<evidence type="ECO:0000313" key="3">
    <source>
        <dbReference type="Proteomes" id="UP000198870"/>
    </source>
</evidence>
<dbReference type="RefSeq" id="WP_092213015.1">
    <property type="nucleotide sequence ID" value="NZ_FMUX01000016.1"/>
</dbReference>
<feature type="transmembrane region" description="Helical" evidence="1">
    <location>
        <begin position="98"/>
        <end position="124"/>
    </location>
</feature>
<name>A0A1G5HX96_9BACT</name>
<organism evidence="2 3">
    <name type="scientific">Desulfoluna spongiiphila</name>
    <dbReference type="NCBI Taxonomy" id="419481"/>
    <lineage>
        <taxon>Bacteria</taxon>
        <taxon>Pseudomonadati</taxon>
        <taxon>Thermodesulfobacteriota</taxon>
        <taxon>Desulfobacteria</taxon>
        <taxon>Desulfobacterales</taxon>
        <taxon>Desulfolunaceae</taxon>
        <taxon>Desulfoluna</taxon>
    </lineage>
</organism>
<accession>A0A1G5HX96</accession>
<keyword evidence="1" id="KW-0812">Transmembrane</keyword>
<keyword evidence="1" id="KW-1133">Transmembrane helix</keyword>
<keyword evidence="3" id="KW-1185">Reference proteome</keyword>